<dbReference type="Pfam" id="PF20451">
    <property type="entry name" value="Calmod_bind_M"/>
    <property type="match status" value="1"/>
</dbReference>
<proteinExistence type="inferred from homology"/>
<sequence>MASDDYRLQFTSNLESPLFTGCQIKLEVRMINSDGNVIKSGPLSSAKIELLVLRDDFACDVVGNCTTEQLDEKEVKTRDGHISVLKGVVARRLVEGTCSFPGIQFREGSLRRTFTIAARVNRNEATGGHRVQEAFMGPVVVQTNRNKPNAKSNAPKFDDEIYRLKKIAKKGIYYPKLRSKNITTVGHFLRAYNKNPEELNDLLGIKEDHKDWKTIIEHARECDLKENHYLKAYKVVGNQINDVIFFNCVHDIVGAEFNGKYTAKENFNRYQKAIVDSQRKEAYNALESIPFDYIMNENGAPTKISPNRNVSEDLSLSMQDAAPPPNPSNHNAAYQVNNFIPGLTHVSQTCPSLENCNTAARIPVPGGGGSNPLLADSENDLSVFMGNHLYQCKKQNNHQIILITMQRINKDCVWKILGFQIATCLWEFLIKRRWLRQIGR</sequence>
<keyword evidence="3" id="KW-0805">Transcription regulation</keyword>
<comment type="similarity">
    <text evidence="2">Belongs to the plant ACBP60 protein family.</text>
</comment>
<reference evidence="11" key="2">
    <citation type="submission" date="2018-05" db="EMBL/GenBank/DDBJ databases">
        <title>OmerRS3 (Oryza meridionalis Reference Sequence Version 3).</title>
        <authorList>
            <person name="Zhang J."/>
            <person name="Kudrna D."/>
            <person name="Lee S."/>
            <person name="Talag J."/>
            <person name="Welchert J."/>
            <person name="Wing R.A."/>
        </authorList>
    </citation>
    <scope>NUCLEOTIDE SEQUENCE [LARGE SCALE GENOMIC DNA]</scope>
    <source>
        <strain evidence="11">cv. OR44</strain>
    </source>
</reference>
<dbReference type="GO" id="GO:0003700">
    <property type="term" value="F:DNA-binding transcription factor activity"/>
    <property type="evidence" value="ECO:0007669"/>
    <property type="project" value="TreeGrafter"/>
</dbReference>
<keyword evidence="12" id="KW-1185">Reference proteome</keyword>
<dbReference type="Pfam" id="PF07887">
    <property type="entry name" value="Calmodulin_bind"/>
    <property type="match status" value="1"/>
</dbReference>
<dbReference type="GO" id="GO:0005634">
    <property type="term" value="C:nucleus"/>
    <property type="evidence" value="ECO:0007669"/>
    <property type="project" value="UniProtKB-SubCell"/>
</dbReference>
<evidence type="ECO:0000259" key="10">
    <source>
        <dbReference type="Pfam" id="PF20452"/>
    </source>
</evidence>
<dbReference type="Gramene" id="OMERI11G18250.1">
    <property type="protein sequence ID" value="OMERI11G18250.1"/>
    <property type="gene ID" value="OMERI11G18250"/>
</dbReference>
<evidence type="ECO:0000256" key="4">
    <source>
        <dbReference type="ARBA" id="ARBA00023125"/>
    </source>
</evidence>
<dbReference type="AlphaFoldDB" id="A0A0E0F8E2"/>
<evidence type="ECO:0000259" key="9">
    <source>
        <dbReference type="Pfam" id="PF20451"/>
    </source>
</evidence>
<dbReference type="Proteomes" id="UP000008021">
    <property type="component" value="Chromosome 11"/>
</dbReference>
<dbReference type="InterPro" id="IPR046830">
    <property type="entry name" value="Calmod_bind_M"/>
</dbReference>
<keyword evidence="4" id="KW-0238">DNA-binding</keyword>
<name>A0A0E0F8E2_9ORYZ</name>
<comment type="subcellular location">
    <subcellularLocation>
        <location evidence="1">Nucleus</location>
    </subcellularLocation>
</comment>
<evidence type="ECO:0000256" key="7">
    <source>
        <dbReference type="ARBA" id="ARBA00023242"/>
    </source>
</evidence>
<evidence type="ECO:0000256" key="2">
    <source>
        <dbReference type="ARBA" id="ARBA00007214"/>
    </source>
</evidence>
<evidence type="ECO:0000256" key="5">
    <source>
        <dbReference type="ARBA" id="ARBA00023159"/>
    </source>
</evidence>
<organism evidence="11">
    <name type="scientific">Oryza meridionalis</name>
    <dbReference type="NCBI Taxonomy" id="40149"/>
    <lineage>
        <taxon>Eukaryota</taxon>
        <taxon>Viridiplantae</taxon>
        <taxon>Streptophyta</taxon>
        <taxon>Embryophyta</taxon>
        <taxon>Tracheophyta</taxon>
        <taxon>Spermatophyta</taxon>
        <taxon>Magnoliopsida</taxon>
        <taxon>Liliopsida</taxon>
        <taxon>Poales</taxon>
        <taxon>Poaceae</taxon>
        <taxon>BOP clade</taxon>
        <taxon>Oryzoideae</taxon>
        <taxon>Oryzeae</taxon>
        <taxon>Oryzinae</taxon>
        <taxon>Oryza</taxon>
    </lineage>
</organism>
<reference evidence="11" key="1">
    <citation type="submission" date="2015-04" db="UniProtKB">
        <authorList>
            <consortium name="EnsemblPlants"/>
        </authorList>
    </citation>
    <scope>IDENTIFICATION</scope>
</reference>
<evidence type="ECO:0000256" key="6">
    <source>
        <dbReference type="ARBA" id="ARBA00023163"/>
    </source>
</evidence>
<dbReference type="EnsemblPlants" id="OMERI11G18250.1">
    <property type="protein sequence ID" value="OMERI11G18250.1"/>
    <property type="gene ID" value="OMERI11G18250"/>
</dbReference>
<evidence type="ECO:0000256" key="3">
    <source>
        <dbReference type="ARBA" id="ARBA00023015"/>
    </source>
</evidence>
<keyword evidence="7" id="KW-0539">Nucleus</keyword>
<dbReference type="InterPro" id="IPR012416">
    <property type="entry name" value="CBP60"/>
</dbReference>
<evidence type="ECO:0000313" key="11">
    <source>
        <dbReference type="EnsemblPlants" id="OMERI11G18250.1"/>
    </source>
</evidence>
<dbReference type="GO" id="GO:0043565">
    <property type="term" value="F:sequence-specific DNA binding"/>
    <property type="evidence" value="ECO:0007669"/>
    <property type="project" value="TreeGrafter"/>
</dbReference>
<feature type="domain" description="Calmodulin binding protein central" evidence="9">
    <location>
        <begin position="158"/>
        <end position="222"/>
    </location>
</feature>
<dbReference type="GO" id="GO:0005516">
    <property type="term" value="F:calmodulin binding"/>
    <property type="evidence" value="ECO:0007669"/>
    <property type="project" value="InterPro"/>
</dbReference>
<dbReference type="eggNOG" id="ENOG502QWE3">
    <property type="taxonomic scope" value="Eukaryota"/>
</dbReference>
<dbReference type="Pfam" id="PF20452">
    <property type="entry name" value="Calmod_bind_C"/>
    <property type="match status" value="1"/>
</dbReference>
<evidence type="ECO:0000256" key="1">
    <source>
        <dbReference type="ARBA" id="ARBA00004123"/>
    </source>
</evidence>
<feature type="domain" description="Calmodulin binding protein-like N-terminal" evidence="8">
    <location>
        <begin position="6"/>
        <end position="142"/>
    </location>
</feature>
<dbReference type="InterPro" id="IPR046831">
    <property type="entry name" value="Calmodulin_bind_N"/>
</dbReference>
<dbReference type="PANTHER" id="PTHR31713:SF10">
    <property type="entry name" value="EXPRESSED PROTEIN"/>
    <property type="match status" value="1"/>
</dbReference>
<dbReference type="PANTHER" id="PTHR31713">
    <property type="entry name" value="OS02G0177800 PROTEIN"/>
    <property type="match status" value="1"/>
</dbReference>
<protein>
    <submittedName>
        <fullName evidence="11">Uncharacterized protein</fullName>
    </submittedName>
</protein>
<dbReference type="STRING" id="40149.A0A0E0F8E2"/>
<keyword evidence="6" id="KW-0804">Transcription</keyword>
<dbReference type="GO" id="GO:0080142">
    <property type="term" value="P:regulation of salicylic acid biosynthetic process"/>
    <property type="evidence" value="ECO:0007669"/>
    <property type="project" value="TreeGrafter"/>
</dbReference>
<dbReference type="InterPro" id="IPR046829">
    <property type="entry name" value="Calmod_bind_C"/>
</dbReference>
<evidence type="ECO:0000259" key="8">
    <source>
        <dbReference type="Pfam" id="PF07887"/>
    </source>
</evidence>
<feature type="domain" description="Calmodulin binding protein C-terminal" evidence="10">
    <location>
        <begin position="239"/>
        <end position="289"/>
    </location>
</feature>
<evidence type="ECO:0000313" key="12">
    <source>
        <dbReference type="Proteomes" id="UP000008021"/>
    </source>
</evidence>
<keyword evidence="5" id="KW-0010">Activator</keyword>
<accession>A0A0E0F8E2</accession>